<dbReference type="PANTHER" id="PTHR44167">
    <property type="entry name" value="OVARIAN-SPECIFIC SERINE/THREONINE-PROTEIN KINASE LOK-RELATED"/>
    <property type="match status" value="1"/>
</dbReference>
<dbReference type="EMBL" id="KY684103">
    <property type="protein sequence ID" value="ARF10387.1"/>
    <property type="molecule type" value="Genomic_DNA"/>
</dbReference>
<organism evidence="2">
    <name type="scientific">Hokovirus HKV1</name>
    <dbReference type="NCBI Taxonomy" id="1977638"/>
    <lineage>
        <taxon>Viruses</taxon>
        <taxon>Varidnaviria</taxon>
        <taxon>Bamfordvirae</taxon>
        <taxon>Nucleocytoviricota</taxon>
        <taxon>Megaviricetes</taxon>
        <taxon>Imitervirales</taxon>
        <taxon>Mimiviridae</taxon>
        <taxon>Klosneuvirinae</taxon>
        <taxon>Hokovirus</taxon>
    </lineage>
</organism>
<reference evidence="2" key="1">
    <citation type="journal article" date="2017" name="Science">
        <title>Giant viruses with an expanded complement of translation system components.</title>
        <authorList>
            <person name="Schulz F."/>
            <person name="Yutin N."/>
            <person name="Ivanova N.N."/>
            <person name="Ortega D.R."/>
            <person name="Lee T.K."/>
            <person name="Vierheilig J."/>
            <person name="Daims H."/>
            <person name="Horn M."/>
            <person name="Wagner M."/>
            <person name="Jensen G.J."/>
            <person name="Kyrpides N.C."/>
            <person name="Koonin E.V."/>
            <person name="Woyke T."/>
        </authorList>
    </citation>
    <scope>NUCLEOTIDE SEQUENCE</scope>
    <source>
        <strain evidence="2">HKV1</strain>
    </source>
</reference>
<dbReference type="InterPro" id="IPR011009">
    <property type="entry name" value="Kinase-like_dom_sf"/>
</dbReference>
<protein>
    <submittedName>
        <fullName evidence="2">Serine/threonine protein kinase</fullName>
    </submittedName>
</protein>
<keyword evidence="2" id="KW-0418">Kinase</keyword>
<gene>
    <name evidence="2" type="ORF">Hokovirus_1_266</name>
</gene>
<dbReference type="PROSITE" id="PS50011">
    <property type="entry name" value="PROTEIN_KINASE_DOM"/>
    <property type="match status" value="1"/>
</dbReference>
<dbReference type="InterPro" id="IPR008271">
    <property type="entry name" value="Ser/Thr_kinase_AS"/>
</dbReference>
<keyword evidence="2" id="KW-0723">Serine/threonine-protein kinase</keyword>
<dbReference type="PANTHER" id="PTHR44167:SF24">
    <property type="entry name" value="SERINE_THREONINE-PROTEIN KINASE CHK2"/>
    <property type="match status" value="1"/>
</dbReference>
<dbReference type="InterPro" id="IPR000719">
    <property type="entry name" value="Prot_kinase_dom"/>
</dbReference>
<evidence type="ECO:0000259" key="1">
    <source>
        <dbReference type="PROSITE" id="PS50011"/>
    </source>
</evidence>
<dbReference type="SUPFAM" id="SSF56112">
    <property type="entry name" value="Protein kinase-like (PK-like)"/>
    <property type="match status" value="1"/>
</dbReference>
<accession>A0A1V0SF99</accession>
<dbReference type="SMART" id="SM00220">
    <property type="entry name" value="S_TKc"/>
    <property type="match status" value="1"/>
</dbReference>
<dbReference type="PROSITE" id="PS00108">
    <property type="entry name" value="PROTEIN_KINASE_ST"/>
    <property type="match status" value="1"/>
</dbReference>
<proteinExistence type="predicted"/>
<name>A0A1V0SF99_9VIRU</name>
<dbReference type="Gene3D" id="1.10.510.10">
    <property type="entry name" value="Transferase(Phosphotransferase) domain 1"/>
    <property type="match status" value="1"/>
</dbReference>
<feature type="domain" description="Protein kinase" evidence="1">
    <location>
        <begin position="17"/>
        <end position="271"/>
    </location>
</feature>
<dbReference type="Pfam" id="PF00069">
    <property type="entry name" value="Pkinase"/>
    <property type="match status" value="1"/>
</dbReference>
<dbReference type="GO" id="GO:0005524">
    <property type="term" value="F:ATP binding"/>
    <property type="evidence" value="ECO:0007669"/>
    <property type="project" value="InterPro"/>
</dbReference>
<keyword evidence="2" id="KW-0808">Transferase</keyword>
<dbReference type="GO" id="GO:0004674">
    <property type="term" value="F:protein serine/threonine kinase activity"/>
    <property type="evidence" value="ECO:0007669"/>
    <property type="project" value="UniProtKB-KW"/>
</dbReference>
<evidence type="ECO:0000313" key="2">
    <source>
        <dbReference type="EMBL" id="ARF10387.1"/>
    </source>
</evidence>
<sequence length="271" mass="31575">MKSILLIILFLSLISSQELGKKIGKGFDGNVYEIINNDKIVAKHYWKLDYDKFQDEVFRWEQIPDHENVFKMLYHHPEIPLALFERVKCDLDNYLIKNINNFNNFNDYELHIIEIFKQIVSGIMHIHSYGFSHCDIKPANIFVSKTDLLVSNTIKVADLSRLSFTKTGLESYGLIIPPESINGQPFDLQKADIYNLGAILYNLLHKQDIKEQYAKICAPNMIVEYTELFVDKLYFSSHVSEKVILLIKKMLSYDPNSRPNIIEIMSFLVFL</sequence>